<accession>A0AAP0F8A7</accession>
<evidence type="ECO:0000313" key="2">
    <source>
        <dbReference type="Proteomes" id="UP001420932"/>
    </source>
</evidence>
<sequence>MSLPPPFPTLPTHISCSNPRQRPFKGRLVQCVFPTNEHLSFLELERICSMRQALEARLVAAEEIRKVVEQEKLDKEEFA</sequence>
<dbReference type="AlphaFoldDB" id="A0AAP0F8A7"/>
<organism evidence="1 2">
    <name type="scientific">Stephania yunnanensis</name>
    <dbReference type="NCBI Taxonomy" id="152371"/>
    <lineage>
        <taxon>Eukaryota</taxon>
        <taxon>Viridiplantae</taxon>
        <taxon>Streptophyta</taxon>
        <taxon>Embryophyta</taxon>
        <taxon>Tracheophyta</taxon>
        <taxon>Spermatophyta</taxon>
        <taxon>Magnoliopsida</taxon>
        <taxon>Ranunculales</taxon>
        <taxon>Menispermaceae</taxon>
        <taxon>Menispermoideae</taxon>
        <taxon>Cissampelideae</taxon>
        <taxon>Stephania</taxon>
    </lineage>
</organism>
<keyword evidence="2" id="KW-1185">Reference proteome</keyword>
<dbReference type="EMBL" id="JBBNAF010000010">
    <property type="protein sequence ID" value="KAK9107076.1"/>
    <property type="molecule type" value="Genomic_DNA"/>
</dbReference>
<proteinExistence type="predicted"/>
<name>A0AAP0F8A7_9MAGN</name>
<evidence type="ECO:0000313" key="1">
    <source>
        <dbReference type="EMBL" id="KAK9107076.1"/>
    </source>
</evidence>
<reference evidence="1 2" key="1">
    <citation type="submission" date="2024-01" db="EMBL/GenBank/DDBJ databases">
        <title>Genome assemblies of Stephania.</title>
        <authorList>
            <person name="Yang L."/>
        </authorList>
    </citation>
    <scope>NUCLEOTIDE SEQUENCE [LARGE SCALE GENOMIC DNA]</scope>
    <source>
        <strain evidence="1">YNDBR</strain>
        <tissue evidence="1">Leaf</tissue>
    </source>
</reference>
<comment type="caution">
    <text evidence="1">The sequence shown here is derived from an EMBL/GenBank/DDBJ whole genome shotgun (WGS) entry which is preliminary data.</text>
</comment>
<dbReference type="Proteomes" id="UP001420932">
    <property type="component" value="Unassembled WGS sequence"/>
</dbReference>
<protein>
    <submittedName>
        <fullName evidence="1">Uncharacterized protein</fullName>
    </submittedName>
</protein>
<gene>
    <name evidence="1" type="ORF">Syun_023087</name>
</gene>